<accession>E2RUE9</accession>
<dbReference type="AlphaFoldDB" id="E2RUE9"/>
<keyword evidence="3" id="KW-1185">Reference proteome</keyword>
<dbReference type="EMBL" id="AAXU02000001">
    <property type="protein sequence ID" value="EFQ79220.1"/>
    <property type="molecule type" value="Genomic_DNA"/>
</dbReference>
<gene>
    <name evidence="2" type="ORF">ALPR1_21164</name>
</gene>
<dbReference type="HOGENOM" id="CLU_1591129_0_0_10"/>
<evidence type="ECO:0000256" key="1">
    <source>
        <dbReference type="SAM" id="SignalP"/>
    </source>
</evidence>
<dbReference type="RefSeq" id="WP_008198480.1">
    <property type="nucleotide sequence ID" value="NZ_CM001023.1"/>
</dbReference>
<evidence type="ECO:0000313" key="2">
    <source>
        <dbReference type="EMBL" id="EFQ79220.1"/>
    </source>
</evidence>
<protein>
    <submittedName>
        <fullName evidence="2">Outer membrane protein probably involved in nutrient binding</fullName>
    </submittedName>
</protein>
<dbReference type="EMBL" id="CM001023">
    <property type="protein sequence ID" value="EFQ79220.1"/>
    <property type="molecule type" value="Genomic_DNA"/>
</dbReference>
<evidence type="ECO:0000313" key="3">
    <source>
        <dbReference type="Proteomes" id="UP000003919"/>
    </source>
</evidence>
<proteinExistence type="predicted"/>
<dbReference type="SUPFAM" id="SSF49452">
    <property type="entry name" value="Starch-binding domain-like"/>
    <property type="match status" value="1"/>
</dbReference>
<feature type="chain" id="PRO_5003164055" evidence="1">
    <location>
        <begin position="21"/>
        <end position="167"/>
    </location>
</feature>
<organism evidence="2 3">
    <name type="scientific">Algoriphagus machipongonensis</name>
    <dbReference type="NCBI Taxonomy" id="388413"/>
    <lineage>
        <taxon>Bacteria</taxon>
        <taxon>Pseudomonadati</taxon>
        <taxon>Bacteroidota</taxon>
        <taxon>Cytophagia</taxon>
        <taxon>Cytophagales</taxon>
        <taxon>Cyclobacteriaceae</taxon>
        <taxon>Algoriphagus</taxon>
    </lineage>
</organism>
<name>E2RUE9_9BACT</name>
<keyword evidence="1" id="KW-0732">Signal</keyword>
<dbReference type="Gene3D" id="2.60.40.1120">
    <property type="entry name" value="Carboxypeptidase-like, regulatory domain"/>
    <property type="match status" value="1"/>
</dbReference>
<dbReference type="OrthoDB" id="1223654at2"/>
<dbReference type="Proteomes" id="UP000003919">
    <property type="component" value="Chromosome"/>
</dbReference>
<dbReference type="InterPro" id="IPR013784">
    <property type="entry name" value="Carb-bd-like_fold"/>
</dbReference>
<dbReference type="Pfam" id="PF13715">
    <property type="entry name" value="CarbopepD_reg_2"/>
    <property type="match status" value="1"/>
</dbReference>
<dbReference type="STRING" id="388413.ALPR1_21164"/>
<dbReference type="eggNOG" id="COG1629">
    <property type="taxonomic scope" value="Bacteria"/>
</dbReference>
<sequence length="167" mass="18687">MKQIFTTLYLFLGLLFTVFAQSGNITGTVKDAETGETLPYCNVFVNNTTISTVTDMEGGYTLEGLEPGAYEIGFSFMGYIADTKKITVNPGGTATLNLNMKPFAQELNDVEIKASRDKSWERDLRKFENLFLGNDEIASKSTIENPWVIDFPESEEKTISLHLQTFQ</sequence>
<dbReference type="GO" id="GO:0030246">
    <property type="term" value="F:carbohydrate binding"/>
    <property type="evidence" value="ECO:0007669"/>
    <property type="project" value="InterPro"/>
</dbReference>
<reference evidence="2 3" key="1">
    <citation type="journal article" date="2011" name="J. Bacteriol.">
        <title>Complete genome sequence of Algoriphagus sp. PR1, bacterial prey of a colony-forming choanoflagellate.</title>
        <authorList>
            <person name="Alegado R.A."/>
            <person name="Ferriera S."/>
            <person name="Nusbaum C."/>
            <person name="Young S.K."/>
            <person name="Zeng Q."/>
            <person name="Imamovic A."/>
            <person name="Fairclough S.R."/>
            <person name="King N."/>
        </authorList>
    </citation>
    <scope>NUCLEOTIDE SEQUENCE [LARGE SCALE GENOMIC DNA]</scope>
    <source>
        <strain evidence="2 3">PR1</strain>
    </source>
</reference>
<comment type="caution">
    <text evidence="2">The sequence shown here is derived from an EMBL/GenBank/DDBJ whole genome shotgun (WGS) entry which is preliminary data.</text>
</comment>
<feature type="signal peptide" evidence="1">
    <location>
        <begin position="1"/>
        <end position="20"/>
    </location>
</feature>